<name>A0ABW1ASN6_9RHOO</name>
<proteinExistence type="predicted"/>
<evidence type="ECO:0000313" key="2">
    <source>
        <dbReference type="Proteomes" id="UP001595974"/>
    </source>
</evidence>
<evidence type="ECO:0008006" key="3">
    <source>
        <dbReference type="Google" id="ProtNLM"/>
    </source>
</evidence>
<sequence length="191" mass="20806">MRDMKREKKMLSPTTISNYQTQSLANARDAAMLTFDTLHRLGGLSLHALQASADTSLRRAMAPAGSAGDHSMAEELRGLFHESLHLTSGWLIDLVKVAEAQWGISHRCAHAAVRELHKWAPRELETTVSALDLALDAAESATENLADAGVMVVKRLEDESELLCARPVEAGTRKRATAAPRAVRSMRGDNP</sequence>
<accession>A0ABW1ASN6</accession>
<gene>
    <name evidence="1" type="ORF">ACFPTN_11890</name>
</gene>
<keyword evidence="2" id="KW-1185">Reference proteome</keyword>
<protein>
    <recommendedName>
        <fullName evidence="3">Phasin domain-containing protein</fullName>
    </recommendedName>
</protein>
<dbReference type="EMBL" id="JBHSOG010000047">
    <property type="protein sequence ID" value="MFC5770073.1"/>
    <property type="molecule type" value="Genomic_DNA"/>
</dbReference>
<organism evidence="1 2">
    <name type="scientific">Thauera sinica</name>
    <dbReference type="NCBI Taxonomy" id="2665146"/>
    <lineage>
        <taxon>Bacteria</taxon>
        <taxon>Pseudomonadati</taxon>
        <taxon>Pseudomonadota</taxon>
        <taxon>Betaproteobacteria</taxon>
        <taxon>Rhodocyclales</taxon>
        <taxon>Zoogloeaceae</taxon>
        <taxon>Thauera</taxon>
    </lineage>
</organism>
<reference evidence="2" key="1">
    <citation type="journal article" date="2019" name="Int. J. Syst. Evol. Microbiol.">
        <title>The Global Catalogue of Microorganisms (GCM) 10K type strain sequencing project: providing services to taxonomists for standard genome sequencing and annotation.</title>
        <authorList>
            <consortium name="The Broad Institute Genomics Platform"/>
            <consortium name="The Broad Institute Genome Sequencing Center for Infectious Disease"/>
            <person name="Wu L."/>
            <person name="Ma J."/>
        </authorList>
    </citation>
    <scope>NUCLEOTIDE SEQUENCE [LARGE SCALE GENOMIC DNA]</scope>
    <source>
        <strain evidence="2">SHR3</strain>
    </source>
</reference>
<dbReference type="Proteomes" id="UP001595974">
    <property type="component" value="Unassembled WGS sequence"/>
</dbReference>
<comment type="caution">
    <text evidence="1">The sequence shown here is derived from an EMBL/GenBank/DDBJ whole genome shotgun (WGS) entry which is preliminary data.</text>
</comment>
<evidence type="ECO:0000313" key="1">
    <source>
        <dbReference type="EMBL" id="MFC5770073.1"/>
    </source>
</evidence>
<dbReference type="RefSeq" id="WP_157748414.1">
    <property type="nucleotide sequence ID" value="NZ_JBHSOG010000047.1"/>
</dbReference>